<dbReference type="Proteomes" id="UP001150941">
    <property type="component" value="Unassembled WGS sequence"/>
</dbReference>
<name>A0A9W9PIE4_9EURO</name>
<organism evidence="3 4">
    <name type="scientific">Penicillium chermesinum</name>
    <dbReference type="NCBI Taxonomy" id="63820"/>
    <lineage>
        <taxon>Eukaryota</taxon>
        <taxon>Fungi</taxon>
        <taxon>Dikarya</taxon>
        <taxon>Ascomycota</taxon>
        <taxon>Pezizomycotina</taxon>
        <taxon>Eurotiomycetes</taxon>
        <taxon>Eurotiomycetidae</taxon>
        <taxon>Eurotiales</taxon>
        <taxon>Aspergillaceae</taxon>
        <taxon>Penicillium</taxon>
    </lineage>
</organism>
<comment type="caution">
    <text evidence="3">The sequence shown here is derived from an EMBL/GenBank/DDBJ whole genome shotgun (WGS) entry which is preliminary data.</text>
</comment>
<accession>A0A9W9PIE4</accession>
<evidence type="ECO:0000313" key="3">
    <source>
        <dbReference type="EMBL" id="KAJ5247335.1"/>
    </source>
</evidence>
<feature type="compositionally biased region" description="Low complexity" evidence="1">
    <location>
        <begin position="203"/>
        <end position="227"/>
    </location>
</feature>
<evidence type="ECO:0000313" key="4">
    <source>
        <dbReference type="Proteomes" id="UP001150941"/>
    </source>
</evidence>
<feature type="transmembrane region" description="Helical" evidence="2">
    <location>
        <begin position="235"/>
        <end position="257"/>
    </location>
</feature>
<keyword evidence="2" id="KW-0812">Transmembrane</keyword>
<keyword evidence="2" id="KW-1133">Transmembrane helix</keyword>
<feature type="region of interest" description="Disordered" evidence="1">
    <location>
        <begin position="201"/>
        <end position="227"/>
    </location>
</feature>
<dbReference type="OrthoDB" id="4770059at2759"/>
<dbReference type="RefSeq" id="XP_058334756.1">
    <property type="nucleotide sequence ID" value="XM_058471615.1"/>
</dbReference>
<dbReference type="EMBL" id="JAPQKS010000002">
    <property type="protein sequence ID" value="KAJ5247335.1"/>
    <property type="molecule type" value="Genomic_DNA"/>
</dbReference>
<dbReference type="AlphaFoldDB" id="A0A9W9PIE4"/>
<reference evidence="3" key="2">
    <citation type="journal article" date="2023" name="IMA Fungus">
        <title>Comparative genomic study of the Penicillium genus elucidates a diverse pangenome and 15 lateral gene transfer events.</title>
        <authorList>
            <person name="Petersen C."/>
            <person name="Sorensen T."/>
            <person name="Nielsen M.R."/>
            <person name="Sondergaard T.E."/>
            <person name="Sorensen J.L."/>
            <person name="Fitzpatrick D.A."/>
            <person name="Frisvad J.C."/>
            <person name="Nielsen K.L."/>
        </authorList>
    </citation>
    <scope>NUCLEOTIDE SEQUENCE</scope>
    <source>
        <strain evidence="3">IBT 19713</strain>
    </source>
</reference>
<evidence type="ECO:0000256" key="1">
    <source>
        <dbReference type="SAM" id="MobiDB-lite"/>
    </source>
</evidence>
<reference evidence="3" key="1">
    <citation type="submission" date="2022-11" db="EMBL/GenBank/DDBJ databases">
        <authorList>
            <person name="Petersen C."/>
        </authorList>
    </citation>
    <scope>NUCLEOTIDE SEQUENCE</scope>
    <source>
        <strain evidence="3">IBT 19713</strain>
    </source>
</reference>
<keyword evidence="2" id="KW-0472">Membrane</keyword>
<evidence type="ECO:0000256" key="2">
    <source>
        <dbReference type="SAM" id="Phobius"/>
    </source>
</evidence>
<gene>
    <name evidence="3" type="ORF">N7468_002318</name>
</gene>
<keyword evidence="4" id="KW-1185">Reference proteome</keyword>
<dbReference type="GeneID" id="83198918"/>
<sequence length="311" mass="32621">MEFVDGGLSMTTVFTPPSSCSTAAWTYEPSRINFVKNGLLLQNAGYDIMSLCWPDGFTQVGRDFSAISQIYSPGWCPEGYSSVHLSDLPGTGSMTGVTEATCCMSDFTWLETDWNSAQTFDGCVSTYPKGSTTVIHTDGATSKTTITGPVTMWAQPIVVQFQSSDLSLFSTSTPVVAMTSSTPSASPGSKTISSPAVTQTNLATSTSSSGSASAGSTSADSTSADSSGLSSGASIGLGVGVGVGGAALVAALAMWFYRRSQKKRAASQIIHPVDGRMQQQGQQYYPHHFIPSEPSEVHASEIQWKPAELHA</sequence>
<proteinExistence type="predicted"/>
<protein>
    <submittedName>
        <fullName evidence="3">Uncharacterized protein</fullName>
    </submittedName>
</protein>